<keyword evidence="2" id="KW-1003">Cell membrane</keyword>
<evidence type="ECO:0000259" key="10">
    <source>
        <dbReference type="PROSITE" id="PS50835"/>
    </source>
</evidence>
<dbReference type="CDD" id="cd00099">
    <property type="entry name" value="IgV"/>
    <property type="match status" value="1"/>
</dbReference>
<keyword evidence="8" id="KW-0812">Transmembrane</keyword>
<sequence precursor="true">MINFWIFGLFCLIGISSTHPNAPPVFVKLGESVNMSCIYQSQMARHFSWYKHKPGQNPMLISTIYKYDHTAQFFNTFGNDSRFSVLNENGVHLLTIRNVQFSDSATYYCGGAYSNVMEVVKGTRLIVQGLEKHTVVKQHDLIPSHSGDSVSLTCTVLNQKCVGNHSMYWLIIESQDSPPRIISTHGTPVDQCEWISDADFRALRCVYSFSRKDFRLSNSATYSCTVTACGEKLDRNGSKLDIDADSTEEMMILVLLSIARTCLLLLVIVMVIIWYCVYSKRISKNVHYPSDVAFRNRQSPRKRRPGLMINSVSNQQ</sequence>
<dbReference type="FunFam" id="2.60.40.10:FF:003227">
    <property type="entry name" value="Novel immune-type receptor 9"/>
    <property type="match status" value="1"/>
</dbReference>
<dbReference type="GO" id="GO:0002376">
    <property type="term" value="P:immune system process"/>
    <property type="evidence" value="ECO:0007669"/>
    <property type="project" value="UniProtKB-KW"/>
</dbReference>
<dbReference type="ZFIN" id="ZDB-GENE-041001-6">
    <property type="gene designation" value="nitr9"/>
</dbReference>
<dbReference type="PANTHER" id="PTHR19433:SF127">
    <property type="entry name" value="NITR9"/>
    <property type="match status" value="1"/>
</dbReference>
<keyword evidence="8" id="KW-1133">Transmembrane helix</keyword>
<keyword evidence="12 13" id="KW-0675">Receptor</keyword>
<dbReference type="GO" id="GO:0005886">
    <property type="term" value="C:plasma membrane"/>
    <property type="evidence" value="ECO:0007669"/>
    <property type="project" value="UniProtKB-SubCell"/>
</dbReference>
<keyword evidence="7" id="KW-0325">Glycoprotein</keyword>
<dbReference type="Pfam" id="PF07686">
    <property type="entry name" value="V-set"/>
    <property type="match status" value="1"/>
</dbReference>
<comment type="subcellular location">
    <subcellularLocation>
        <location evidence="1">Cell membrane</location>
    </subcellularLocation>
</comment>
<reference evidence="12" key="1">
    <citation type="journal article" date="2004" name="Proc. Natl. Acad. Sci. U.S.A.">
        <title>Resolution of the novel immune-type receptor gene cluster in zebrafish.</title>
        <authorList>
            <person name="Yoder J.A."/>
            <person name="Litman R.T."/>
            <person name="Mueller M.G."/>
            <person name="Desai S."/>
            <person name="Dobrinski K.P."/>
            <person name="Montgomery J.S."/>
            <person name="Buzzeo M.P."/>
            <person name="Ota T."/>
            <person name="Amemiya C.T."/>
            <person name="Trede N.S."/>
            <person name="Wei S."/>
            <person name="Djeu J.Y."/>
            <person name="Humphray S."/>
            <person name="Jekosch K."/>
            <person name="Hernandez Prada J.A."/>
            <person name="Ostrov D.A."/>
            <person name="Litman G.W."/>
        </authorList>
    </citation>
    <scope>NUCLEOTIDE SEQUENCE</scope>
    <source>
        <strain evidence="12">Tuebingen</strain>
    </source>
</reference>
<evidence type="ECO:0000313" key="11">
    <source>
        <dbReference type="Proteomes" id="UP000000437"/>
    </source>
</evidence>
<evidence type="ECO:0000256" key="4">
    <source>
        <dbReference type="ARBA" id="ARBA00022859"/>
    </source>
</evidence>
<keyword evidence="4" id="KW-0391">Immunity</keyword>
<evidence type="ECO:0000313" key="16">
    <source>
        <dbReference type="RefSeq" id="XP_068078340.1"/>
    </source>
</evidence>
<dbReference type="RefSeq" id="XP_068078339.1">
    <property type="nucleotide sequence ID" value="XM_068222238.1"/>
</dbReference>
<dbReference type="GO" id="GO:0016020">
    <property type="term" value="C:membrane"/>
    <property type="evidence" value="ECO:0000250"/>
    <property type="project" value="ZFIN"/>
</dbReference>
<dbReference type="InterPro" id="IPR013783">
    <property type="entry name" value="Ig-like_fold"/>
</dbReference>
<dbReference type="SUPFAM" id="SSF48726">
    <property type="entry name" value="Immunoglobulin"/>
    <property type="match status" value="2"/>
</dbReference>
<organism evidence="11 12">
    <name type="scientific">Danio rerio</name>
    <name type="common">Zebrafish</name>
    <name type="synonym">Brachydanio rerio</name>
    <dbReference type="NCBI Taxonomy" id="7955"/>
    <lineage>
        <taxon>Eukaryota</taxon>
        <taxon>Metazoa</taxon>
        <taxon>Chordata</taxon>
        <taxon>Craniata</taxon>
        <taxon>Vertebrata</taxon>
        <taxon>Euteleostomi</taxon>
        <taxon>Actinopterygii</taxon>
        <taxon>Neopterygii</taxon>
        <taxon>Teleostei</taxon>
        <taxon>Ostariophysi</taxon>
        <taxon>Cypriniformes</taxon>
        <taxon>Danionidae</taxon>
        <taxon>Danioninae</taxon>
        <taxon>Danio</taxon>
    </lineage>
</organism>
<dbReference type="InterPro" id="IPR007110">
    <property type="entry name" value="Ig-like_dom"/>
</dbReference>
<keyword evidence="6" id="KW-1015">Disulfide bond</keyword>
<keyword evidence="5 8" id="KW-0472">Membrane</keyword>
<dbReference type="RefSeq" id="XP_068078340.1">
    <property type="nucleotide sequence ID" value="XM_068222239.1"/>
</dbReference>
<evidence type="ECO:0000313" key="12">
    <source>
        <dbReference type="RefSeq" id="NP_001412030.1"/>
    </source>
</evidence>
<reference evidence="11" key="6">
    <citation type="journal article" date="2013" name="Nature">
        <title>The zebrafish reference genome sequence and its relationship to the human genome.</title>
        <authorList>
            <consortium name="Genome Reference Consortium Zebrafish"/>
            <person name="Howe K."/>
            <person name="Clark M.D."/>
            <person name="Torroja C.F."/>
            <person name="Torrance J."/>
            <person name="Berthelot C."/>
            <person name="Muffato M."/>
            <person name="Collins J.E."/>
            <person name="Humphray S."/>
            <person name="McLaren K."/>
            <person name="Matthews L."/>
            <person name="McLaren S."/>
            <person name="Sealy I."/>
            <person name="Caccamo M."/>
            <person name="Churcher C."/>
            <person name="Scott C."/>
            <person name="Barrett J.C."/>
            <person name="Koch R."/>
            <person name="Rauch G.J."/>
            <person name="White S."/>
            <person name="Chow W."/>
            <person name="Kilian B."/>
            <person name="Quintais L.T."/>
            <person name="Guerra-Assuncao J.A."/>
            <person name="Zhou Y."/>
            <person name="Gu Y."/>
            <person name="Yen J."/>
            <person name="Vogel J.H."/>
            <person name="Eyre T."/>
            <person name="Redmond S."/>
            <person name="Banerjee R."/>
            <person name="Chi J."/>
            <person name="Fu B."/>
            <person name="Langley E."/>
            <person name="Maguire S.F."/>
            <person name="Laird G.K."/>
            <person name="Lloyd D."/>
            <person name="Kenyon E."/>
            <person name="Donaldson S."/>
            <person name="Sehra H."/>
            <person name="Almeida-King J."/>
            <person name="Loveland J."/>
            <person name="Trevanion S."/>
            <person name="Jones M."/>
            <person name="Quail M."/>
            <person name="Willey D."/>
            <person name="Hunt A."/>
            <person name="Burton J."/>
            <person name="Sims S."/>
            <person name="McLay K."/>
            <person name="Plumb B."/>
            <person name="Davis J."/>
            <person name="Clee C."/>
            <person name="Oliver K."/>
            <person name="Clark R."/>
            <person name="Riddle C."/>
            <person name="Elliot D."/>
            <person name="Eliott D."/>
            <person name="Threadgold G."/>
            <person name="Harden G."/>
            <person name="Ware D."/>
            <person name="Begum S."/>
            <person name="Mortimore B."/>
            <person name="Mortimer B."/>
            <person name="Kerry G."/>
            <person name="Heath P."/>
            <person name="Phillimore B."/>
            <person name="Tracey A."/>
            <person name="Corby N."/>
            <person name="Dunn M."/>
            <person name="Johnson C."/>
            <person name="Wood J."/>
            <person name="Clark S."/>
            <person name="Pelan S."/>
            <person name="Griffiths G."/>
            <person name="Smith M."/>
            <person name="Glithero R."/>
            <person name="Howden P."/>
            <person name="Barker N."/>
            <person name="Lloyd C."/>
            <person name="Stevens C."/>
            <person name="Harley J."/>
            <person name="Holt K."/>
            <person name="Panagiotidis G."/>
            <person name="Lovell J."/>
            <person name="Beasley H."/>
            <person name="Henderson C."/>
            <person name="Gordon D."/>
            <person name="Auger K."/>
            <person name="Wright D."/>
            <person name="Collins J."/>
            <person name="Raisen C."/>
            <person name="Dyer L."/>
            <person name="Leung K."/>
            <person name="Robertson L."/>
            <person name="Ambridge K."/>
            <person name="Leongamornlert D."/>
            <person name="McGuire S."/>
            <person name="Gilderthorp R."/>
            <person name="Griffiths C."/>
            <person name="Manthravadi D."/>
            <person name="Nichol S."/>
            <person name="Barker G."/>
            <person name="Whitehead S."/>
            <person name="Kay M."/>
            <person name="Brown J."/>
            <person name="Murnane C."/>
            <person name="Gray E."/>
            <person name="Humphries M."/>
            <person name="Sycamore N."/>
            <person name="Barker D."/>
            <person name="Saunders D."/>
            <person name="Wallis J."/>
            <person name="Babbage A."/>
            <person name="Hammond S."/>
            <person name="Mashreghi-Mohammadi M."/>
            <person name="Barr L."/>
            <person name="Martin S."/>
            <person name="Wray P."/>
            <person name="Ellington A."/>
            <person name="Matthews N."/>
            <person name="Ellwood M."/>
            <person name="Woodmansey R."/>
            <person name="Clark G."/>
            <person name="Cooper J."/>
            <person name="Cooper J."/>
            <person name="Tromans A."/>
            <person name="Grafham D."/>
            <person name="Skuce C."/>
            <person name="Pandian R."/>
            <person name="Andrews R."/>
            <person name="Harrison E."/>
            <person name="Kimberley A."/>
            <person name="Garnett J."/>
            <person name="Fosker N."/>
            <person name="Hall R."/>
            <person name="Garner P."/>
            <person name="Kelly D."/>
            <person name="Bird C."/>
            <person name="Palmer S."/>
            <person name="Gehring I."/>
            <person name="Berger A."/>
            <person name="Dooley C.M."/>
            <person name="Ersan-Urun Z."/>
            <person name="Eser C."/>
            <person name="Geiger H."/>
            <person name="Geisler M."/>
            <person name="Karotki L."/>
            <person name="Kirn A."/>
            <person name="Konantz J."/>
            <person name="Konantz M."/>
            <person name="Oberlander M."/>
            <person name="Rudolph-Geiger S."/>
            <person name="Teucke M."/>
            <person name="Lanz C."/>
            <person name="Raddatz G."/>
            <person name="Osoegawa K."/>
            <person name="Zhu B."/>
            <person name="Rapp A."/>
            <person name="Widaa S."/>
            <person name="Langford C."/>
            <person name="Yang F."/>
            <person name="Schuster S.C."/>
            <person name="Carter N.P."/>
            <person name="Harrow J."/>
            <person name="Ning Z."/>
            <person name="Herrero J."/>
            <person name="Searle S.M."/>
            <person name="Enright A."/>
            <person name="Geisler R."/>
            <person name="Plasterk R.H."/>
            <person name="Lee C."/>
            <person name="Westerfield M."/>
            <person name="de Jong P.J."/>
            <person name="Zon L.I."/>
            <person name="Postlethwait J.H."/>
            <person name="Nusslein-Volhard C."/>
            <person name="Hubbard T.J."/>
            <person name="Roest Crollius H."/>
            <person name="Rogers J."/>
            <person name="Stemple D.L."/>
        </authorList>
    </citation>
    <scope>NUCLEOTIDE SEQUENCE [LARGE SCALE GENOMIC DNA]</scope>
    <source>
        <strain evidence="11">Tuebingen</strain>
    </source>
</reference>
<evidence type="ECO:0000256" key="1">
    <source>
        <dbReference type="ARBA" id="ARBA00004236"/>
    </source>
</evidence>
<reference evidence="12" key="7">
    <citation type="journal article" date="2016" name="BMC Genomics">
        <title>Gene evolution and gene expression after whole genome duplication in fish: the PhyloFish database.</title>
        <authorList>
            <person name="Pasquier J."/>
            <person name="Cabau C."/>
            <person name="Nguyen T."/>
            <person name="Jouanno E."/>
            <person name="Severac D."/>
            <person name="Braasch I."/>
            <person name="Journot L."/>
            <person name="Pontarotti P."/>
            <person name="Klopp C."/>
            <person name="Postlethwait J.H."/>
            <person name="Guiguen Y."/>
            <person name="Bobe J."/>
        </authorList>
    </citation>
    <scope>NUCLEOTIDE SEQUENCE</scope>
    <source>
        <strain evidence="12">Tuebingen</strain>
    </source>
</reference>
<dbReference type="Gene3D" id="2.60.40.10">
    <property type="entry name" value="Immunoglobulins"/>
    <property type="match status" value="2"/>
</dbReference>
<dbReference type="RefSeq" id="NP_001412030.1">
    <property type="nucleotide sequence ID" value="NM_001425101.1"/>
</dbReference>
<evidence type="ECO:0000256" key="3">
    <source>
        <dbReference type="ARBA" id="ARBA00022729"/>
    </source>
</evidence>
<evidence type="ECO:0000256" key="7">
    <source>
        <dbReference type="ARBA" id="ARBA00023180"/>
    </source>
</evidence>
<evidence type="ECO:0000256" key="9">
    <source>
        <dbReference type="SAM" id="SignalP"/>
    </source>
</evidence>
<feature type="domain" description="Ig-like" evidence="10">
    <location>
        <begin position="20"/>
        <end position="109"/>
    </location>
</feature>
<evidence type="ECO:0000313" key="14">
    <source>
        <dbReference type="RefSeq" id="XP_068078338.1"/>
    </source>
</evidence>
<keyword evidence="11" id="KW-1185">Reference proteome</keyword>
<dbReference type="PROSITE" id="PS50835">
    <property type="entry name" value="IG_LIKE"/>
    <property type="match status" value="2"/>
</dbReference>
<dbReference type="RefSeq" id="XP_068078338.1">
    <property type="nucleotide sequence ID" value="XM_068222237.1"/>
</dbReference>
<evidence type="ECO:0000256" key="8">
    <source>
        <dbReference type="SAM" id="Phobius"/>
    </source>
</evidence>
<proteinExistence type="predicted"/>
<reference evidence="12" key="5">
    <citation type="journal article" date="2012" name="Adv Hematol">
        <title>Development and characterization of anti-nitr9 antibodies.</title>
        <authorList>
            <person name="Shah R.N."/>
            <person name="Rodriguez-Nunez I."/>
            <person name="Eason D.D."/>
            <person name="Haire R.N."/>
            <person name="Bertrand J.Y."/>
            <person name="Wittamer V."/>
            <person name="Traver D."/>
            <person name="Nordone S.K."/>
            <person name="Litman G.W."/>
            <person name="Yoder J.A."/>
        </authorList>
    </citation>
    <scope>NUCLEOTIDE SEQUENCE</scope>
    <source>
        <strain evidence="12">Tuebingen</strain>
    </source>
</reference>
<evidence type="ECO:0000313" key="15">
    <source>
        <dbReference type="RefSeq" id="XP_068078339.1"/>
    </source>
</evidence>
<reference evidence="12 13" key="9">
    <citation type="submission" date="2025-04" db="UniProtKB">
        <authorList>
            <consortium name="RefSeq"/>
        </authorList>
    </citation>
    <scope>IDENTIFICATION</scope>
    <source>
        <strain evidence="12 13">Tuebingen</strain>
    </source>
</reference>
<dbReference type="SMART" id="SM00406">
    <property type="entry name" value="IGv"/>
    <property type="match status" value="1"/>
</dbReference>
<dbReference type="AGR" id="ZFIN:ZDB-GENE-041001-6"/>
<keyword evidence="3 9" id="KW-0732">Signal</keyword>
<feature type="domain" description="Ig-like" evidence="10">
    <location>
        <begin position="147"/>
        <end position="241"/>
    </location>
</feature>
<dbReference type="AlphaFoldDB" id="A0AB13ABI3"/>
<dbReference type="SMART" id="SM00409">
    <property type="entry name" value="IG"/>
    <property type="match status" value="2"/>
</dbReference>
<dbReference type="Proteomes" id="UP000000437">
    <property type="component" value="Chromosome 7"/>
</dbReference>
<evidence type="ECO:0000256" key="5">
    <source>
        <dbReference type="ARBA" id="ARBA00023136"/>
    </source>
</evidence>
<evidence type="ECO:0000313" key="17">
    <source>
        <dbReference type="ZFIN" id="ZDB-GENE-041001-6"/>
    </source>
</evidence>
<dbReference type="PANTHER" id="PTHR19433">
    <property type="entry name" value="T-CELL RECEPTOR ALPHA CHAIN V REGION-RELATED"/>
    <property type="match status" value="1"/>
</dbReference>
<reference evidence="12" key="8">
    <citation type="journal article" date="2017" name="PLoS ONE">
        <title>Differential gene expression following TLR stimulation in rag1-/- mutant zebrafish tissues and morphological descriptions of lymphocyte-like cell populations.</title>
        <authorList>
            <person name="Muire P.J."/>
            <person name="Hanson L.A."/>
            <person name="Wills R."/>
            <person name="Petrie-Hanson L."/>
        </authorList>
    </citation>
    <scope>NUCLEOTIDE SEQUENCE</scope>
    <source>
        <strain evidence="12">Tuebingen</strain>
    </source>
</reference>
<dbReference type="GO" id="GO:0009617">
    <property type="term" value="P:response to bacterium"/>
    <property type="evidence" value="ECO:0000314"/>
    <property type="project" value="ZFIN"/>
</dbReference>
<evidence type="ECO:0000256" key="2">
    <source>
        <dbReference type="ARBA" id="ARBA00022475"/>
    </source>
</evidence>
<feature type="chain" id="PRO_5043058586" evidence="9 12">
    <location>
        <begin position="19"/>
        <end position="316"/>
    </location>
</feature>
<feature type="signal peptide" evidence="9 12">
    <location>
        <begin position="1"/>
        <end position="18"/>
    </location>
</feature>
<dbReference type="InterPro" id="IPR052051">
    <property type="entry name" value="TCR_complex_component"/>
</dbReference>
<protein>
    <submittedName>
        <fullName evidence="12">Novel immune-type receptor 9 isoform 1 precursor</fullName>
    </submittedName>
    <submittedName>
        <fullName evidence="13 14">Novel immune-type receptor 9 isoform X1</fullName>
    </submittedName>
</protein>
<dbReference type="RefSeq" id="XP_068078337.1">
    <property type="nucleotide sequence ID" value="XM_068222236.1"/>
</dbReference>
<evidence type="ECO:0000313" key="13">
    <source>
        <dbReference type="RefSeq" id="XP_068078337.1"/>
    </source>
</evidence>
<reference evidence="12" key="2">
    <citation type="journal article" date="2007" name="Fish Shellfish Immunol.">
        <title>Innate immune gene expression in individual zebrafish after Listonella anguillarum inoculation.</title>
        <authorList>
            <person name="Rojo I."/>
            <person name="de Ilarduya O.M."/>
            <person name="Estonba A."/>
            <person name="Pardo M.A."/>
        </authorList>
    </citation>
    <scope>NUCLEOTIDE SEQUENCE</scope>
    <source>
        <strain evidence="12">Tuebingen</strain>
    </source>
</reference>
<dbReference type="CTD" id="449533"/>
<evidence type="ECO:0000256" key="6">
    <source>
        <dbReference type="ARBA" id="ARBA00023157"/>
    </source>
</evidence>
<dbReference type="InterPro" id="IPR013106">
    <property type="entry name" value="Ig_V-set"/>
</dbReference>
<dbReference type="InterPro" id="IPR003599">
    <property type="entry name" value="Ig_sub"/>
</dbReference>
<gene>
    <name evidence="12 13 14 15 16 17" type="primary">nitr9</name>
    <name evidence="12 13 14 15 16" type="synonym">nitr9.1</name>
    <name evidence="12 13 14 15 16" type="synonym">nitr9_1</name>
</gene>
<accession>A0AB13ABI3</accession>
<reference evidence="12" key="4">
    <citation type="journal article" date="2010" name="Immunogenetics">
        <title>Developmental and tissue-specific expression of NITRs.</title>
        <authorList>
            <person name="Yoder J.A."/>
            <person name="Turner P.M."/>
            <person name="Wright P.D."/>
            <person name="Wittamer V."/>
            <person name="Bertrand J.Y."/>
            <person name="Traver D."/>
            <person name="Litman G.W."/>
        </authorList>
    </citation>
    <scope>NUCLEOTIDE SEQUENCE</scope>
    <source>
        <strain evidence="12">Tuebingen</strain>
    </source>
</reference>
<reference evidence="12" key="3">
    <citation type="journal article" date="2007" name="Immunogenetics">
        <title>The zebrafish activating immune receptor Nitr9 signals via Dap12.</title>
        <authorList>
            <person name="Wei S."/>
            <person name="Zhou J.M."/>
            <person name="Chen X."/>
            <person name="Shah R.N."/>
            <person name="Liu J."/>
            <person name="Orcutt T.M."/>
            <person name="Traver D."/>
            <person name="Djeu J.Y."/>
            <person name="Litman G.W."/>
            <person name="Yoder J.A."/>
        </authorList>
    </citation>
    <scope>NUCLEOTIDE SEQUENCE</scope>
    <source>
        <strain evidence="12">Tuebingen</strain>
    </source>
</reference>
<feature type="transmembrane region" description="Helical" evidence="8">
    <location>
        <begin position="250"/>
        <end position="277"/>
    </location>
</feature>
<dbReference type="InterPro" id="IPR036179">
    <property type="entry name" value="Ig-like_dom_sf"/>
</dbReference>
<name>A0AB13ABI3_DANRE</name>